<name>A0A0A8NG68_BIFLI</name>
<feature type="region of interest" description="Disordered" evidence="1">
    <location>
        <begin position="38"/>
        <end position="60"/>
    </location>
</feature>
<dbReference type="EMBL" id="CP010411">
    <property type="protein sequence ID" value="ALE08296.1"/>
    <property type="molecule type" value="Genomic_DNA"/>
</dbReference>
<evidence type="ECO:0000313" key="3">
    <source>
        <dbReference type="Proteomes" id="UP000067206"/>
    </source>
</evidence>
<dbReference type="AlphaFoldDB" id="A0A0A8NG68"/>
<dbReference type="PATRIC" id="fig|1682.24.peg.218"/>
<reference evidence="2 3" key="1">
    <citation type="submission" date="2014-12" db="EMBL/GenBank/DDBJ databases">
        <title>Complete genome sequence of Bifidobacterium longum subsp. infantis BT1.</title>
        <authorList>
            <person name="Kim J.F."/>
            <person name="Kwak M.-J."/>
        </authorList>
    </citation>
    <scope>NUCLEOTIDE SEQUENCE [LARGE SCALE GENOMIC DNA]</scope>
    <source>
        <strain evidence="2 3">BT1</strain>
    </source>
</reference>
<proteinExistence type="predicted"/>
<accession>A0A0A8NG68</accession>
<protein>
    <submittedName>
        <fullName evidence="2">Galactoside transport protein</fullName>
    </submittedName>
</protein>
<sequence length="60" mass="6594">MCPFKVKIDEKMHAKIVDELDAKLASGEIVDDEAQTVEAAEAGVDGTSTTRQLDRYKDNP</sequence>
<evidence type="ECO:0000313" key="2">
    <source>
        <dbReference type="EMBL" id="ALE08296.1"/>
    </source>
</evidence>
<organism evidence="2 3">
    <name type="scientific">Bifidobacterium longum subsp. infantis</name>
    <dbReference type="NCBI Taxonomy" id="1682"/>
    <lineage>
        <taxon>Bacteria</taxon>
        <taxon>Bacillati</taxon>
        <taxon>Actinomycetota</taxon>
        <taxon>Actinomycetes</taxon>
        <taxon>Bifidobacteriales</taxon>
        <taxon>Bifidobacteriaceae</taxon>
        <taxon>Bifidobacterium</taxon>
    </lineage>
</organism>
<dbReference type="RefSeq" id="WP_014485135.1">
    <property type="nucleotide sequence ID" value="NZ_BCYG01000036.1"/>
</dbReference>
<gene>
    <name evidence="2" type="ORF">RY67_220</name>
</gene>
<dbReference type="Proteomes" id="UP000067206">
    <property type="component" value="Chromosome"/>
</dbReference>
<evidence type="ECO:0000256" key="1">
    <source>
        <dbReference type="SAM" id="MobiDB-lite"/>
    </source>
</evidence>